<dbReference type="GO" id="GO:0016020">
    <property type="term" value="C:membrane"/>
    <property type="evidence" value="ECO:0007669"/>
    <property type="project" value="TreeGrafter"/>
</dbReference>
<feature type="transmembrane region" description="Helical" evidence="5">
    <location>
        <begin position="172"/>
        <end position="193"/>
    </location>
</feature>
<proteinExistence type="predicted"/>
<comment type="caution">
    <text evidence="6">The sequence shown here is derived from an EMBL/GenBank/DDBJ whole genome shotgun (WGS) entry which is preliminary data.</text>
</comment>
<accession>A0AB34KDI3</accession>
<dbReference type="PANTHER" id="PTHR31937">
    <property type="entry name" value="TRANSMEMBRANE PROTEIN 163"/>
    <property type="match status" value="1"/>
</dbReference>
<reference evidence="6 7" key="1">
    <citation type="journal article" date="2024" name="Science">
        <title>Giant polyketide synthase enzymes in the biosynthesis of giant marine polyether toxins.</title>
        <authorList>
            <person name="Fallon T.R."/>
            <person name="Shende V.V."/>
            <person name="Wierzbicki I.H."/>
            <person name="Pendleton A.L."/>
            <person name="Watervoot N.F."/>
            <person name="Auber R.P."/>
            <person name="Gonzalez D.J."/>
            <person name="Wisecaver J.H."/>
            <person name="Moore B.S."/>
        </authorList>
    </citation>
    <scope>NUCLEOTIDE SEQUENCE [LARGE SCALE GENOMIC DNA]</scope>
    <source>
        <strain evidence="6 7">12B1</strain>
    </source>
</reference>
<dbReference type="InterPro" id="IPR026765">
    <property type="entry name" value="Tmem163"/>
</dbReference>
<feature type="transmembrane region" description="Helical" evidence="5">
    <location>
        <begin position="137"/>
        <end position="157"/>
    </location>
</feature>
<keyword evidence="5" id="KW-1133">Transmembrane helix</keyword>
<keyword evidence="7" id="KW-1185">Reference proteome</keyword>
<keyword evidence="3" id="KW-0862">Zinc</keyword>
<feature type="transmembrane region" description="Helical" evidence="5">
    <location>
        <begin position="92"/>
        <end position="116"/>
    </location>
</feature>
<feature type="transmembrane region" description="Helical" evidence="5">
    <location>
        <begin position="236"/>
        <end position="257"/>
    </location>
</feature>
<evidence type="ECO:0000256" key="1">
    <source>
        <dbReference type="ARBA" id="ARBA00004127"/>
    </source>
</evidence>
<evidence type="ECO:0000256" key="3">
    <source>
        <dbReference type="ARBA" id="ARBA00022833"/>
    </source>
</evidence>
<dbReference type="GO" id="GO:0031410">
    <property type="term" value="C:cytoplasmic vesicle"/>
    <property type="evidence" value="ECO:0007669"/>
    <property type="project" value="UniProtKB-SubCell"/>
</dbReference>
<evidence type="ECO:0000256" key="2">
    <source>
        <dbReference type="ARBA" id="ARBA00004541"/>
    </source>
</evidence>
<dbReference type="PANTHER" id="PTHR31937:SF2">
    <property type="entry name" value="TRANSMEMBRANE PROTEIN 163"/>
    <property type="match status" value="1"/>
</dbReference>
<evidence type="ECO:0008006" key="8">
    <source>
        <dbReference type="Google" id="ProtNLM"/>
    </source>
</evidence>
<gene>
    <name evidence="6" type="ORF">AB1Y20_001812</name>
</gene>
<feature type="transmembrane region" description="Helical" evidence="5">
    <location>
        <begin position="65"/>
        <end position="86"/>
    </location>
</feature>
<organism evidence="6 7">
    <name type="scientific">Prymnesium parvum</name>
    <name type="common">Toxic golden alga</name>
    <dbReference type="NCBI Taxonomy" id="97485"/>
    <lineage>
        <taxon>Eukaryota</taxon>
        <taxon>Haptista</taxon>
        <taxon>Haptophyta</taxon>
        <taxon>Prymnesiophyceae</taxon>
        <taxon>Prymnesiales</taxon>
        <taxon>Prymnesiaceae</taxon>
        <taxon>Prymnesium</taxon>
    </lineage>
</organism>
<evidence type="ECO:0000313" key="6">
    <source>
        <dbReference type="EMBL" id="KAL1530921.1"/>
    </source>
</evidence>
<keyword evidence="5" id="KW-0472">Membrane</keyword>
<evidence type="ECO:0000256" key="4">
    <source>
        <dbReference type="ARBA" id="ARBA00023329"/>
    </source>
</evidence>
<keyword evidence="5" id="KW-0812">Transmembrane</keyword>
<feature type="transmembrane region" description="Helical" evidence="5">
    <location>
        <begin position="205"/>
        <end position="224"/>
    </location>
</feature>
<sequence>MPRLPVVRDCTIVRKLPYDTTYREGPCLGAVLRLNRQARSDFLTQALVPAMRCAFDLADPGQREAMLVSVASAISSVLFWTITLFIHVTSSPSLVCFSLSTFLDVASTFVVVFRFIRKDSLAPTAENAILELRTTVIVSWSFVVLALVSISFSAYALCAGSKPRWSELQVETWLSIPALAIYLVIGMLQLQIGCRLRLNSLTKDGILSVFSSAAGVIELMGATSDIFSTTKHQYEAAWWLDPLLSISLSLAMCLYGCHSLAEEAKLGAKWWSLHFWTRSTNPVSVSRNVPEAIEKGQAKGEATSLAANSRK</sequence>
<dbReference type="GO" id="GO:0012505">
    <property type="term" value="C:endomembrane system"/>
    <property type="evidence" value="ECO:0007669"/>
    <property type="project" value="UniProtKB-SubCell"/>
</dbReference>
<keyword evidence="4" id="KW-0968">Cytoplasmic vesicle</keyword>
<comment type="subcellular location">
    <subcellularLocation>
        <location evidence="2">Cytoplasmic vesicle</location>
    </subcellularLocation>
    <subcellularLocation>
        <location evidence="1">Endomembrane system</location>
        <topology evidence="1">Multi-pass membrane protein</topology>
    </subcellularLocation>
</comment>
<evidence type="ECO:0000256" key="5">
    <source>
        <dbReference type="SAM" id="Phobius"/>
    </source>
</evidence>
<dbReference type="AlphaFoldDB" id="A0AB34KDI3"/>
<protein>
    <recommendedName>
        <fullName evidence="8">Transmembrane protein 163</fullName>
    </recommendedName>
</protein>
<name>A0AB34KDI3_PRYPA</name>
<dbReference type="EMBL" id="JBGBPQ010000001">
    <property type="protein sequence ID" value="KAL1530921.1"/>
    <property type="molecule type" value="Genomic_DNA"/>
</dbReference>
<dbReference type="Proteomes" id="UP001515480">
    <property type="component" value="Unassembled WGS sequence"/>
</dbReference>
<evidence type="ECO:0000313" key="7">
    <source>
        <dbReference type="Proteomes" id="UP001515480"/>
    </source>
</evidence>